<dbReference type="SUPFAM" id="SSF51905">
    <property type="entry name" value="FAD/NAD(P)-binding domain"/>
    <property type="match status" value="1"/>
</dbReference>
<dbReference type="InterPro" id="IPR036188">
    <property type="entry name" value="FAD/NAD-bd_sf"/>
</dbReference>
<dbReference type="EMBL" id="BARV01018092">
    <property type="protein sequence ID" value="GAI30622.1"/>
    <property type="molecule type" value="Genomic_DNA"/>
</dbReference>
<dbReference type="SUPFAM" id="SSF46548">
    <property type="entry name" value="alpha-helical ferredoxin"/>
    <property type="match status" value="1"/>
</dbReference>
<evidence type="ECO:0000256" key="1">
    <source>
        <dbReference type="SAM" id="MobiDB-lite"/>
    </source>
</evidence>
<accession>X1MG53</accession>
<gene>
    <name evidence="2" type="ORF">S06H3_30678</name>
</gene>
<feature type="non-terminal residue" evidence="2">
    <location>
        <position position="1"/>
    </location>
</feature>
<protein>
    <recommendedName>
        <fullName evidence="3">FAD/NAD(P)-binding domain-containing protein</fullName>
    </recommendedName>
</protein>
<feature type="region of interest" description="Disordered" evidence="1">
    <location>
        <begin position="98"/>
        <end position="117"/>
    </location>
</feature>
<name>X1MG53_9ZZZZ</name>
<sequence length="150" mass="16170">SEFTLKFDNIIACIGQRLTVSDQFDVPTGKGDVIRVDPDTLATPKEGVFAGGDAVTGPASVIEAIAHGRQAAISIDRYLGGQGDIDEVLAPPEGEVAPLEETEEKRRPQAPTLPLKQRLSGFDQVELGYSEEMAIEEAGRCLRCDLEEDE</sequence>
<evidence type="ECO:0000313" key="2">
    <source>
        <dbReference type="EMBL" id="GAI30622.1"/>
    </source>
</evidence>
<reference evidence="2" key="1">
    <citation type="journal article" date="2014" name="Front. Microbiol.">
        <title>High frequency of phylogenetically diverse reductive dehalogenase-homologous genes in deep subseafloor sedimentary metagenomes.</title>
        <authorList>
            <person name="Kawai M."/>
            <person name="Futagami T."/>
            <person name="Toyoda A."/>
            <person name="Takaki Y."/>
            <person name="Nishi S."/>
            <person name="Hori S."/>
            <person name="Arai W."/>
            <person name="Tsubouchi T."/>
            <person name="Morono Y."/>
            <person name="Uchiyama I."/>
            <person name="Ito T."/>
            <person name="Fujiyama A."/>
            <person name="Inagaki F."/>
            <person name="Takami H."/>
        </authorList>
    </citation>
    <scope>NUCLEOTIDE SEQUENCE</scope>
    <source>
        <strain evidence="2">Expedition CK06-06</strain>
    </source>
</reference>
<comment type="caution">
    <text evidence="2">The sequence shown here is derived from an EMBL/GenBank/DDBJ whole genome shotgun (WGS) entry which is preliminary data.</text>
</comment>
<proteinExistence type="predicted"/>
<evidence type="ECO:0008006" key="3">
    <source>
        <dbReference type="Google" id="ProtNLM"/>
    </source>
</evidence>
<dbReference type="Gene3D" id="3.50.50.60">
    <property type="entry name" value="FAD/NAD(P)-binding domain"/>
    <property type="match status" value="1"/>
</dbReference>
<dbReference type="AlphaFoldDB" id="X1MG53"/>
<organism evidence="2">
    <name type="scientific">marine sediment metagenome</name>
    <dbReference type="NCBI Taxonomy" id="412755"/>
    <lineage>
        <taxon>unclassified sequences</taxon>
        <taxon>metagenomes</taxon>
        <taxon>ecological metagenomes</taxon>
    </lineage>
</organism>